<dbReference type="InterPro" id="IPR010985">
    <property type="entry name" value="Ribbon_hlx_hlx"/>
</dbReference>
<dbReference type="GO" id="GO:0003677">
    <property type="term" value="F:DNA binding"/>
    <property type="evidence" value="ECO:0007669"/>
    <property type="project" value="UniProtKB-KW"/>
</dbReference>
<comment type="caution">
    <text evidence="2">The sequence shown here is derived from an EMBL/GenBank/DDBJ whole genome shotgun (WGS) entry which is preliminary data.</text>
</comment>
<feature type="domain" description="Antitoxin FitA-like ribbon-helix-helix" evidence="1">
    <location>
        <begin position="2"/>
        <end position="40"/>
    </location>
</feature>
<dbReference type="InterPro" id="IPR013321">
    <property type="entry name" value="Arc_rbn_hlx_hlx"/>
</dbReference>
<evidence type="ECO:0000313" key="2">
    <source>
        <dbReference type="EMBL" id="MBE9253455.1"/>
    </source>
</evidence>
<evidence type="ECO:0000313" key="3">
    <source>
        <dbReference type="Proteomes" id="UP000658720"/>
    </source>
</evidence>
<evidence type="ECO:0000259" key="1">
    <source>
        <dbReference type="Pfam" id="PF22513"/>
    </source>
</evidence>
<reference evidence="2 3" key="1">
    <citation type="submission" date="2020-10" db="EMBL/GenBank/DDBJ databases">
        <authorList>
            <person name="Castelo-Branco R."/>
            <person name="Eusebio N."/>
            <person name="Adriana R."/>
            <person name="Vieira A."/>
            <person name="Brugerolle De Fraissinette N."/>
            <person name="Rezende De Castro R."/>
            <person name="Schneider M.P."/>
            <person name="Vasconcelos V."/>
            <person name="Leao P.N."/>
        </authorList>
    </citation>
    <scope>NUCLEOTIDE SEQUENCE [LARGE SCALE GENOMIC DNA]</scope>
    <source>
        <strain evidence="2 3">LEGE 00031</strain>
    </source>
</reference>
<dbReference type="EMBL" id="JADEVV010000013">
    <property type="protein sequence ID" value="MBE9253455.1"/>
    <property type="molecule type" value="Genomic_DNA"/>
</dbReference>
<dbReference type="SUPFAM" id="SSF47598">
    <property type="entry name" value="Ribbon-helix-helix"/>
    <property type="match status" value="1"/>
</dbReference>
<dbReference type="RefSeq" id="WP_194019295.1">
    <property type="nucleotide sequence ID" value="NZ_JADEVV010000013.1"/>
</dbReference>
<dbReference type="InterPro" id="IPR053853">
    <property type="entry name" value="FitA-like_RHH"/>
</dbReference>
<protein>
    <submittedName>
        <fullName evidence="2">DNA-binding protein</fullName>
    </submittedName>
</protein>
<sequence length="77" mass="8703">MANLIVRNIDEAVVVALKKRAGQHGISGEAEHRRILEQALLQPPRKPFAEVLRQIPDVGNDSDFERIQDDRASQIFD</sequence>
<keyword evidence="2" id="KW-0238">DNA-binding</keyword>
<gene>
    <name evidence="2" type="ORF">IQ217_06185</name>
</gene>
<dbReference type="Pfam" id="PF22513">
    <property type="entry name" value="FitA-like_RHH"/>
    <property type="match status" value="1"/>
</dbReference>
<organism evidence="2 3">
    <name type="scientific">Synechocystis salina LEGE 00031</name>
    <dbReference type="NCBI Taxonomy" id="1828736"/>
    <lineage>
        <taxon>Bacteria</taxon>
        <taxon>Bacillati</taxon>
        <taxon>Cyanobacteriota</taxon>
        <taxon>Cyanophyceae</taxon>
        <taxon>Synechococcales</taxon>
        <taxon>Merismopediaceae</taxon>
        <taxon>Synechocystis</taxon>
    </lineage>
</organism>
<name>A0ABR9VQ31_9SYNC</name>
<dbReference type="Gene3D" id="1.10.1220.10">
    <property type="entry name" value="Met repressor-like"/>
    <property type="match status" value="1"/>
</dbReference>
<dbReference type="Proteomes" id="UP000658720">
    <property type="component" value="Unassembled WGS sequence"/>
</dbReference>
<accession>A0ABR9VQ31</accession>
<keyword evidence="3" id="KW-1185">Reference proteome</keyword>
<proteinExistence type="predicted"/>